<dbReference type="InterPro" id="IPR036263">
    <property type="entry name" value="Chorismate_II_sf"/>
</dbReference>
<evidence type="ECO:0000256" key="2">
    <source>
        <dbReference type="ARBA" id="ARBA00002364"/>
    </source>
</evidence>
<dbReference type="PANTHER" id="PTHR21022:SF19">
    <property type="entry name" value="PREPHENATE DEHYDRATASE-RELATED"/>
    <property type="match status" value="1"/>
</dbReference>
<name>A0ABV1AIU4_9FIRM</name>
<dbReference type="SUPFAM" id="SSF48600">
    <property type="entry name" value="Chorismate mutase II"/>
    <property type="match status" value="1"/>
</dbReference>
<dbReference type="InterPro" id="IPR001086">
    <property type="entry name" value="Preph_deHydtase"/>
</dbReference>
<feature type="domain" description="Prephenate dehydratase" evidence="20">
    <location>
        <begin position="111"/>
        <end position="288"/>
    </location>
</feature>
<dbReference type="SMART" id="SM00830">
    <property type="entry name" value="CM_2"/>
    <property type="match status" value="1"/>
</dbReference>
<comment type="subcellular location">
    <subcellularLocation>
        <location evidence="3">Cytoplasm</location>
    </subcellularLocation>
</comment>
<evidence type="ECO:0000256" key="17">
    <source>
        <dbReference type="ARBA" id="ARBA00031520"/>
    </source>
</evidence>
<evidence type="ECO:0000259" key="19">
    <source>
        <dbReference type="PROSITE" id="PS51168"/>
    </source>
</evidence>
<evidence type="ECO:0000256" key="16">
    <source>
        <dbReference type="ARBA" id="ARBA00031175"/>
    </source>
</evidence>
<dbReference type="InterPro" id="IPR045865">
    <property type="entry name" value="ACT-like_dom_sf"/>
</dbReference>
<keyword evidence="23" id="KW-1185">Reference proteome</keyword>
<evidence type="ECO:0000256" key="9">
    <source>
        <dbReference type="ARBA" id="ARBA00022490"/>
    </source>
</evidence>
<dbReference type="SUPFAM" id="SSF55021">
    <property type="entry name" value="ACT-like"/>
    <property type="match status" value="1"/>
</dbReference>
<evidence type="ECO:0000256" key="13">
    <source>
        <dbReference type="ARBA" id="ARBA00023235"/>
    </source>
</evidence>
<evidence type="ECO:0000259" key="21">
    <source>
        <dbReference type="PROSITE" id="PS51671"/>
    </source>
</evidence>
<dbReference type="InterPro" id="IPR002701">
    <property type="entry name" value="CM_II_prokaryot"/>
</dbReference>
<dbReference type="GO" id="GO:0004664">
    <property type="term" value="F:prephenate dehydratase activity"/>
    <property type="evidence" value="ECO:0007669"/>
    <property type="project" value="UniProtKB-EC"/>
</dbReference>
<dbReference type="CDD" id="cd04905">
    <property type="entry name" value="ACT_CM-PDT"/>
    <property type="match status" value="1"/>
</dbReference>
<dbReference type="Gene3D" id="3.30.70.260">
    <property type="match status" value="1"/>
</dbReference>
<keyword evidence="14 22" id="KW-0456">Lyase</keyword>
<dbReference type="RefSeq" id="WP_118251431.1">
    <property type="nucleotide sequence ID" value="NZ_JBBMEI010000017.1"/>
</dbReference>
<dbReference type="PANTHER" id="PTHR21022">
    <property type="entry name" value="PREPHENATE DEHYDRATASE P PROTEIN"/>
    <property type="match status" value="1"/>
</dbReference>
<gene>
    <name evidence="22" type="primary">pheA</name>
    <name evidence="22" type="ORF">WMO75_07000</name>
</gene>
<dbReference type="Pfam" id="PF00800">
    <property type="entry name" value="PDT"/>
    <property type="match status" value="1"/>
</dbReference>
<dbReference type="CDD" id="cd13631">
    <property type="entry name" value="PBP2_Ct-PDT_like"/>
    <property type="match status" value="1"/>
</dbReference>
<evidence type="ECO:0000256" key="11">
    <source>
        <dbReference type="ARBA" id="ARBA00023141"/>
    </source>
</evidence>
<evidence type="ECO:0000256" key="12">
    <source>
        <dbReference type="ARBA" id="ARBA00023222"/>
    </source>
</evidence>
<reference evidence="22 23" key="1">
    <citation type="submission" date="2024-03" db="EMBL/GenBank/DDBJ databases">
        <title>Human intestinal bacterial collection.</title>
        <authorList>
            <person name="Pauvert C."/>
            <person name="Hitch T.C.A."/>
            <person name="Clavel T."/>
        </authorList>
    </citation>
    <scope>NUCLEOTIDE SEQUENCE [LARGE SCALE GENOMIC DNA]</scope>
    <source>
        <strain evidence="22 23">CLA-AA-H95</strain>
    </source>
</reference>
<comment type="pathway">
    <text evidence="4">Amino-acid biosynthesis; L-phenylalanine biosynthesis; phenylpyruvate from prephenate: step 1/1.</text>
</comment>
<evidence type="ECO:0000256" key="4">
    <source>
        <dbReference type="ARBA" id="ARBA00004741"/>
    </source>
</evidence>
<dbReference type="Gene3D" id="1.20.59.10">
    <property type="entry name" value="Chorismate mutase"/>
    <property type="match status" value="1"/>
</dbReference>
<dbReference type="EC" id="4.2.1.51" evidence="6"/>
<protein>
    <recommendedName>
        <fullName evidence="7">Bifunctional chorismate mutase/prephenate dehydratase</fullName>
        <ecNumber evidence="6">4.2.1.51</ecNumber>
    </recommendedName>
    <alternativeName>
        <fullName evidence="17">Chorismate mutase-prephenate dehydratase</fullName>
    </alternativeName>
    <alternativeName>
        <fullName evidence="8">Prephenate dehydratase</fullName>
    </alternativeName>
    <alternativeName>
        <fullName evidence="16">p-protein</fullName>
    </alternativeName>
</protein>
<dbReference type="EMBL" id="JBBMEI010000017">
    <property type="protein sequence ID" value="MEQ2358084.1"/>
    <property type="molecule type" value="Genomic_DNA"/>
</dbReference>
<dbReference type="PROSITE" id="PS51671">
    <property type="entry name" value="ACT"/>
    <property type="match status" value="1"/>
</dbReference>
<dbReference type="InterPro" id="IPR002912">
    <property type="entry name" value="ACT_dom"/>
</dbReference>
<dbReference type="PROSITE" id="PS51168">
    <property type="entry name" value="CHORISMATE_MUT_2"/>
    <property type="match status" value="1"/>
</dbReference>
<comment type="pathway">
    <text evidence="5">Metabolic intermediate biosynthesis; prephenate biosynthesis; prephenate from chorismate: step 1/1.</text>
</comment>
<dbReference type="Pfam" id="PF01817">
    <property type="entry name" value="CM_2"/>
    <property type="match status" value="1"/>
</dbReference>
<evidence type="ECO:0000256" key="14">
    <source>
        <dbReference type="ARBA" id="ARBA00023239"/>
    </source>
</evidence>
<organism evidence="22 23">
    <name type="scientific">Blautia intestinihominis</name>
    <dbReference type="NCBI Taxonomy" id="3133152"/>
    <lineage>
        <taxon>Bacteria</taxon>
        <taxon>Bacillati</taxon>
        <taxon>Bacillota</taxon>
        <taxon>Clostridia</taxon>
        <taxon>Lachnospirales</taxon>
        <taxon>Lachnospiraceae</taxon>
        <taxon>Blautia</taxon>
    </lineage>
</organism>
<comment type="catalytic activity">
    <reaction evidence="1">
        <text>chorismate = prephenate</text>
        <dbReference type="Rhea" id="RHEA:13897"/>
        <dbReference type="ChEBI" id="CHEBI:29748"/>
        <dbReference type="ChEBI" id="CHEBI:29934"/>
        <dbReference type="EC" id="5.4.99.5"/>
    </reaction>
</comment>
<dbReference type="Gene3D" id="3.40.190.10">
    <property type="entry name" value="Periplasmic binding protein-like II"/>
    <property type="match status" value="2"/>
</dbReference>
<keyword evidence="12" id="KW-0584">Phenylalanine biosynthesis</keyword>
<evidence type="ECO:0000256" key="15">
    <source>
        <dbReference type="ARBA" id="ARBA00023268"/>
    </source>
</evidence>
<evidence type="ECO:0000256" key="5">
    <source>
        <dbReference type="ARBA" id="ARBA00004817"/>
    </source>
</evidence>
<keyword evidence="13" id="KW-0413">Isomerase</keyword>
<dbReference type="PROSITE" id="PS51171">
    <property type="entry name" value="PREPHENATE_DEHYDR_3"/>
    <property type="match status" value="1"/>
</dbReference>
<dbReference type="PROSITE" id="PS00858">
    <property type="entry name" value="PREPHENATE_DEHYDR_2"/>
    <property type="match status" value="1"/>
</dbReference>
<evidence type="ECO:0000256" key="6">
    <source>
        <dbReference type="ARBA" id="ARBA00013147"/>
    </source>
</evidence>
<dbReference type="PIRSF" id="PIRSF001500">
    <property type="entry name" value="Chor_mut_pdt_Ppr"/>
    <property type="match status" value="1"/>
</dbReference>
<evidence type="ECO:0000256" key="7">
    <source>
        <dbReference type="ARBA" id="ARBA00014401"/>
    </source>
</evidence>
<dbReference type="SUPFAM" id="SSF53850">
    <property type="entry name" value="Periplasmic binding protein-like II"/>
    <property type="match status" value="1"/>
</dbReference>
<evidence type="ECO:0000256" key="18">
    <source>
        <dbReference type="ARBA" id="ARBA00047848"/>
    </source>
</evidence>
<dbReference type="InterPro" id="IPR018528">
    <property type="entry name" value="Preph_deHydtase_CS"/>
</dbReference>
<evidence type="ECO:0000259" key="20">
    <source>
        <dbReference type="PROSITE" id="PS51171"/>
    </source>
</evidence>
<proteinExistence type="predicted"/>
<keyword evidence="11" id="KW-0057">Aromatic amino acid biosynthesis</keyword>
<comment type="caution">
    <text evidence="22">The sequence shown here is derived from an EMBL/GenBank/DDBJ whole genome shotgun (WGS) entry which is preliminary data.</text>
</comment>
<dbReference type="Proteomes" id="UP001446032">
    <property type="component" value="Unassembled WGS sequence"/>
</dbReference>
<evidence type="ECO:0000313" key="23">
    <source>
        <dbReference type="Proteomes" id="UP001446032"/>
    </source>
</evidence>
<comment type="catalytic activity">
    <reaction evidence="18">
        <text>prephenate + H(+) = 3-phenylpyruvate + CO2 + H2O</text>
        <dbReference type="Rhea" id="RHEA:21648"/>
        <dbReference type="ChEBI" id="CHEBI:15377"/>
        <dbReference type="ChEBI" id="CHEBI:15378"/>
        <dbReference type="ChEBI" id="CHEBI:16526"/>
        <dbReference type="ChEBI" id="CHEBI:18005"/>
        <dbReference type="ChEBI" id="CHEBI:29934"/>
        <dbReference type="EC" id="4.2.1.51"/>
    </reaction>
</comment>
<keyword evidence="15" id="KW-0511">Multifunctional enzyme</keyword>
<evidence type="ECO:0000256" key="1">
    <source>
        <dbReference type="ARBA" id="ARBA00000824"/>
    </source>
</evidence>
<comment type="function">
    <text evidence="2">Catalyzes the Claisen rearrangement of chorismate to prephenate and the decarboxylation/dehydration of prephenate to phenylpyruvate.</text>
</comment>
<dbReference type="InterPro" id="IPR036979">
    <property type="entry name" value="CM_dom_sf"/>
</dbReference>
<evidence type="ECO:0000313" key="22">
    <source>
        <dbReference type="EMBL" id="MEQ2358084.1"/>
    </source>
</evidence>
<dbReference type="InterPro" id="IPR008242">
    <property type="entry name" value="Chor_mutase/pphenate_deHydtase"/>
</dbReference>
<keyword evidence="10" id="KW-0028">Amino-acid biosynthesis</keyword>
<feature type="domain" description="Chorismate mutase" evidence="19">
    <location>
        <begin position="1"/>
        <end position="88"/>
    </location>
</feature>
<dbReference type="NCBIfam" id="NF008865">
    <property type="entry name" value="PRK11898.1"/>
    <property type="match status" value="1"/>
</dbReference>
<feature type="domain" description="ACT" evidence="21">
    <location>
        <begin position="300"/>
        <end position="375"/>
    </location>
</feature>
<sequence>MIDLQECRKEIDVIDKEILRLFEKRMKVCEDVAEYKIHTGKQVLDPKREQDKLDVLKNQAHGSFNSLGAQELFQQIMAISRKRQYQLLTKNGVGTERNYKMVDELPLKDVNVVFQGVEGAYSYAAMRAYFPEEINSYHVKTFRAAMEEVAFGKADYAVLPIENSTEGIVTDIYDLLTEYQLYIVGEQGVRVQHVLLGLPGVTVDEIDTVYSHPQALAQCKHYLEEHPSWKTVKAENTAASAKRIKEEQKRNQAAIASRAAGELYGLSILAENICHNDQNVTRFIIVSSKPIYEKNAGKISVCFELPHASGTLYHMLSHFIYNSLSMTKIESRPIPGQNWKYRFFVDFEGNLEDPAVKNALRGLEAEAIGVRVLGNYGQQEEI</sequence>
<keyword evidence="9" id="KW-0963">Cytoplasm</keyword>
<accession>A0ABV1AIU4</accession>
<evidence type="ECO:0000256" key="10">
    <source>
        <dbReference type="ARBA" id="ARBA00022605"/>
    </source>
</evidence>
<evidence type="ECO:0000256" key="8">
    <source>
        <dbReference type="ARBA" id="ARBA00021872"/>
    </source>
</evidence>
<evidence type="ECO:0000256" key="3">
    <source>
        <dbReference type="ARBA" id="ARBA00004496"/>
    </source>
</evidence>